<dbReference type="Proteomes" id="UP000070700">
    <property type="component" value="Unassembled WGS sequence"/>
</dbReference>
<dbReference type="OrthoDB" id="3506997at2759"/>
<dbReference type="InParanoid" id="A0A194WZJ5"/>
<dbReference type="Pfam" id="PF11951">
    <property type="entry name" value="Fungal_trans_2"/>
    <property type="match status" value="1"/>
</dbReference>
<gene>
    <name evidence="2" type="ORF">LY89DRAFT_721396</name>
</gene>
<dbReference type="GeneID" id="28828370"/>
<dbReference type="EMBL" id="KQ947422">
    <property type="protein sequence ID" value="KUJ13371.1"/>
    <property type="molecule type" value="Genomic_DNA"/>
</dbReference>
<dbReference type="AlphaFoldDB" id="A0A194WZJ5"/>
<sequence length="500" mass="56493">MLNINSTNPLGQKWEFVDVDKPVKEQDAATRRRVRVGAMRAFRRRQRLQQLDVFQSTRPSDPTRDLESELEQSSSYVSLDQASTTCTDLAQPIEQNDARETLRNLDPAGTKSVGLSQEQHYLLNHFNLLLCHRPFRFPPKTDNRVGALWFHQALEDQLLLEATLHNAAVHLDGLYKRQASTQALRHKANTIRLVNECLKSPDGVSDSIIGAVVLMAWTANYNGNLPEMQLHLDGLARMVRIRGGLKTLGLGGLLHALVTRLDLIAVTLTNSKPRFAALGESGFIDTSASGGVACVLLESMEGVLAPLSVIFKNIRHLLALQDSFASDHGDSDRTILFVEKRSFIFNRLLSTQKSKSPPTEKAHTYLYEPCRIAALIFMEYALARDTPNQNMLRKLCENLQSSFRTTTKTAELQQLWDQDLSSLKVLLWVYYIGGMVATESLDREWFSYRTARCMMSLGFHEWSEVESCLLELLWTDMMHDQACTGLWEQVQQQLRGSLIA</sequence>
<dbReference type="STRING" id="149040.A0A194WZJ5"/>
<accession>A0A194WZJ5</accession>
<name>A0A194WZJ5_MOLSC</name>
<reference evidence="2 3" key="1">
    <citation type="submission" date="2015-10" db="EMBL/GenBank/DDBJ databases">
        <title>Full genome of DAOMC 229536 Phialocephala scopiformis, a fungal endophyte of spruce producing the potent anti-insectan compound rugulosin.</title>
        <authorList>
            <consortium name="DOE Joint Genome Institute"/>
            <person name="Walker A.K."/>
            <person name="Frasz S.L."/>
            <person name="Seifert K.A."/>
            <person name="Miller J.D."/>
            <person name="Mondo S.J."/>
            <person name="Labutti K."/>
            <person name="Lipzen A."/>
            <person name="Dockter R."/>
            <person name="Kennedy M."/>
            <person name="Grigoriev I.V."/>
            <person name="Spatafora J.W."/>
        </authorList>
    </citation>
    <scope>NUCLEOTIDE SEQUENCE [LARGE SCALE GENOMIC DNA]</scope>
    <source>
        <strain evidence="2 3">CBS 120377</strain>
    </source>
</reference>
<proteinExistence type="predicted"/>
<evidence type="ECO:0000313" key="2">
    <source>
        <dbReference type="EMBL" id="KUJ13371.1"/>
    </source>
</evidence>
<feature type="region of interest" description="Disordered" evidence="1">
    <location>
        <begin position="52"/>
        <end position="73"/>
    </location>
</feature>
<dbReference type="InterPro" id="IPR021858">
    <property type="entry name" value="Fun_TF"/>
</dbReference>
<dbReference type="KEGG" id="psco:LY89DRAFT_721396"/>
<organism evidence="2 3">
    <name type="scientific">Mollisia scopiformis</name>
    <name type="common">Conifer needle endophyte fungus</name>
    <name type="synonym">Phialocephala scopiformis</name>
    <dbReference type="NCBI Taxonomy" id="149040"/>
    <lineage>
        <taxon>Eukaryota</taxon>
        <taxon>Fungi</taxon>
        <taxon>Dikarya</taxon>
        <taxon>Ascomycota</taxon>
        <taxon>Pezizomycotina</taxon>
        <taxon>Leotiomycetes</taxon>
        <taxon>Helotiales</taxon>
        <taxon>Mollisiaceae</taxon>
        <taxon>Mollisia</taxon>
    </lineage>
</organism>
<evidence type="ECO:0000313" key="3">
    <source>
        <dbReference type="Proteomes" id="UP000070700"/>
    </source>
</evidence>
<protein>
    <submittedName>
        <fullName evidence="2">Uncharacterized protein</fullName>
    </submittedName>
</protein>
<dbReference type="PANTHER" id="PTHR37540:SF5">
    <property type="entry name" value="TRANSCRIPTION FACTOR DOMAIN-CONTAINING PROTEIN"/>
    <property type="match status" value="1"/>
</dbReference>
<dbReference type="RefSeq" id="XP_018067726.1">
    <property type="nucleotide sequence ID" value="XM_018218644.1"/>
</dbReference>
<dbReference type="PANTHER" id="PTHR37540">
    <property type="entry name" value="TRANSCRIPTION FACTOR (ACR-2), PUTATIVE-RELATED-RELATED"/>
    <property type="match status" value="1"/>
</dbReference>
<evidence type="ECO:0000256" key="1">
    <source>
        <dbReference type="SAM" id="MobiDB-lite"/>
    </source>
</evidence>
<keyword evidence="3" id="KW-1185">Reference proteome</keyword>